<feature type="chain" id="PRO_5045499124" evidence="1">
    <location>
        <begin position="32"/>
        <end position="120"/>
    </location>
</feature>
<comment type="caution">
    <text evidence="2">The sequence shown here is derived from an EMBL/GenBank/DDBJ whole genome shotgun (WGS) entry which is preliminary data.</text>
</comment>
<evidence type="ECO:0000313" key="2">
    <source>
        <dbReference type="EMBL" id="MFI9103599.1"/>
    </source>
</evidence>
<dbReference type="Proteomes" id="UP001614394">
    <property type="component" value="Unassembled WGS sequence"/>
</dbReference>
<protein>
    <submittedName>
        <fullName evidence="2">Uncharacterized protein</fullName>
    </submittedName>
</protein>
<dbReference type="EMBL" id="JBITYG010000007">
    <property type="protein sequence ID" value="MFI9103599.1"/>
    <property type="molecule type" value="Genomic_DNA"/>
</dbReference>
<feature type="signal peptide" evidence="1">
    <location>
        <begin position="1"/>
        <end position="31"/>
    </location>
</feature>
<organism evidence="2 3">
    <name type="scientific">Streptomyces fildesensis</name>
    <dbReference type="NCBI Taxonomy" id="375757"/>
    <lineage>
        <taxon>Bacteria</taxon>
        <taxon>Bacillati</taxon>
        <taxon>Actinomycetota</taxon>
        <taxon>Actinomycetes</taxon>
        <taxon>Kitasatosporales</taxon>
        <taxon>Streptomycetaceae</taxon>
        <taxon>Streptomyces</taxon>
    </lineage>
</organism>
<dbReference type="RefSeq" id="WP_399652859.1">
    <property type="nucleotide sequence ID" value="NZ_JBITYG010000007.1"/>
</dbReference>
<keyword evidence="3" id="KW-1185">Reference proteome</keyword>
<keyword evidence="1" id="KW-0732">Signal</keyword>
<gene>
    <name evidence="2" type="ORF">ACIGXA_24035</name>
</gene>
<proteinExistence type="predicted"/>
<sequence>MSNVTSWTVRTLVGGAFAGALALATVAPASATVYEYSGHSGSHTYGSTSVVWTSSNSNKKINMVVNGSGSGMVRAQCTRANGGTKWYQSTIEASHGGNSHYDCGNNSTYDHALAGYGIDL</sequence>
<accession>A0ABW8CAY8</accession>
<reference evidence="2 3" key="1">
    <citation type="submission" date="2024-10" db="EMBL/GenBank/DDBJ databases">
        <title>The Natural Products Discovery Center: Release of the First 8490 Sequenced Strains for Exploring Actinobacteria Biosynthetic Diversity.</title>
        <authorList>
            <person name="Kalkreuter E."/>
            <person name="Kautsar S.A."/>
            <person name="Yang D."/>
            <person name="Bader C.D."/>
            <person name="Teijaro C.N."/>
            <person name="Fluegel L."/>
            <person name="Davis C.M."/>
            <person name="Simpson J.R."/>
            <person name="Lauterbach L."/>
            <person name="Steele A.D."/>
            <person name="Gui C."/>
            <person name="Meng S."/>
            <person name="Li G."/>
            <person name="Viehrig K."/>
            <person name="Ye F."/>
            <person name="Su P."/>
            <person name="Kiefer A.F."/>
            <person name="Nichols A."/>
            <person name="Cepeda A.J."/>
            <person name="Yan W."/>
            <person name="Fan B."/>
            <person name="Jiang Y."/>
            <person name="Adhikari A."/>
            <person name="Zheng C.-J."/>
            <person name="Schuster L."/>
            <person name="Cowan T.M."/>
            <person name="Smanski M.J."/>
            <person name="Chevrette M.G."/>
            <person name="De Carvalho L.P.S."/>
            <person name="Shen B."/>
        </authorList>
    </citation>
    <scope>NUCLEOTIDE SEQUENCE [LARGE SCALE GENOMIC DNA]</scope>
    <source>
        <strain evidence="2 3">NPDC053399</strain>
    </source>
</reference>
<name>A0ABW8CAY8_9ACTN</name>
<evidence type="ECO:0000256" key="1">
    <source>
        <dbReference type="SAM" id="SignalP"/>
    </source>
</evidence>
<evidence type="ECO:0000313" key="3">
    <source>
        <dbReference type="Proteomes" id="UP001614394"/>
    </source>
</evidence>